<evidence type="ECO:0000259" key="1">
    <source>
        <dbReference type="Pfam" id="PF12705"/>
    </source>
</evidence>
<organism evidence="2">
    <name type="scientific">marine metagenome</name>
    <dbReference type="NCBI Taxonomy" id="408172"/>
    <lineage>
        <taxon>unclassified sequences</taxon>
        <taxon>metagenomes</taxon>
        <taxon>ecological metagenomes</taxon>
    </lineage>
</organism>
<dbReference type="Pfam" id="PF12705">
    <property type="entry name" value="PDDEXK_1"/>
    <property type="match status" value="1"/>
</dbReference>
<dbReference type="EMBL" id="UINC01013673">
    <property type="protein sequence ID" value="SVA58914.1"/>
    <property type="molecule type" value="Genomic_DNA"/>
</dbReference>
<dbReference type="InterPro" id="IPR038726">
    <property type="entry name" value="PDDEXK_AddAB-type"/>
</dbReference>
<reference evidence="2" key="1">
    <citation type="submission" date="2018-05" db="EMBL/GenBank/DDBJ databases">
        <authorList>
            <person name="Lanie J.A."/>
            <person name="Ng W.-L."/>
            <person name="Kazmierczak K.M."/>
            <person name="Andrzejewski T.M."/>
            <person name="Davidsen T.M."/>
            <person name="Wayne K.J."/>
            <person name="Tettelin H."/>
            <person name="Glass J.I."/>
            <person name="Rusch D."/>
            <person name="Podicherti R."/>
            <person name="Tsui H.-C.T."/>
            <person name="Winkler M.E."/>
        </authorList>
    </citation>
    <scope>NUCLEOTIDE SEQUENCE</scope>
</reference>
<gene>
    <name evidence="2" type="ORF">METZ01_LOCUS111768</name>
</gene>
<accession>A0A381X2D7</accession>
<name>A0A381X2D7_9ZZZZ</name>
<dbReference type="Gene3D" id="3.90.320.10">
    <property type="match status" value="1"/>
</dbReference>
<evidence type="ECO:0000313" key="2">
    <source>
        <dbReference type="EMBL" id="SVA58914.1"/>
    </source>
</evidence>
<dbReference type="AlphaFoldDB" id="A0A381X2D7"/>
<proteinExistence type="predicted"/>
<dbReference type="SUPFAM" id="SSF52980">
    <property type="entry name" value="Restriction endonuclease-like"/>
    <property type="match status" value="1"/>
</dbReference>
<dbReference type="InterPro" id="IPR011604">
    <property type="entry name" value="PDDEXK-like_dom_sf"/>
</dbReference>
<protein>
    <recommendedName>
        <fullName evidence="1">PD-(D/E)XK endonuclease-like domain-containing protein</fullName>
    </recommendedName>
</protein>
<dbReference type="InterPro" id="IPR011335">
    <property type="entry name" value="Restrct_endonuc-II-like"/>
</dbReference>
<feature type="domain" description="PD-(D/E)XK endonuclease-like" evidence="1">
    <location>
        <begin position="85"/>
        <end position="227"/>
    </location>
</feature>
<sequence length="244" mass="27886">MSYLVISAKDLGEFNLRRNCQRCLWIKLHLKPLPYQSFPGIFSTIDAYNKRIVHGYFDRERQLPTWLNSLGPVESYIDPPSYHKFSISDSDVRVTLRGQADGIFKMVDGTYTIVDYKTSKYTVNQDKLMGIYKAQLNGYAYLAERLGMYPVRQLALVYMEPITDHETASLPNVVDSGGFTMQFNATIVPVEIVHDTMIPKLMSKARDIYDTPRVPSFEEGCKNCQASSRFVENLIQSMPPTVNQ</sequence>